<keyword evidence="3" id="KW-1185">Reference proteome</keyword>
<comment type="caution">
    <text evidence="2">The sequence shown here is derived from an EMBL/GenBank/DDBJ whole genome shotgun (WGS) entry which is preliminary data.</text>
</comment>
<evidence type="ECO:0000313" key="3">
    <source>
        <dbReference type="Proteomes" id="UP000451565"/>
    </source>
</evidence>
<keyword evidence="1" id="KW-0812">Transmembrane</keyword>
<reference evidence="2 3" key="1">
    <citation type="submission" date="2019-10" db="EMBL/GenBank/DDBJ databases">
        <title>Glaciimonas soli sp. nov., a psychrophilic bacterium isolated from the forest soil of a high elevation mountain in Taiwan.</title>
        <authorList>
            <person name="Wang L.-T."/>
            <person name="Shieh W.Y."/>
        </authorList>
    </citation>
    <scope>NUCLEOTIDE SEQUENCE [LARGE SCALE GENOMIC DNA]</scope>
    <source>
        <strain evidence="2 3">GS1</strain>
    </source>
</reference>
<evidence type="ECO:0008006" key="4">
    <source>
        <dbReference type="Google" id="ProtNLM"/>
    </source>
</evidence>
<keyword evidence="1" id="KW-1133">Transmembrane helix</keyword>
<dbReference type="EMBL" id="WINI01000003">
    <property type="protein sequence ID" value="MQR00316.1"/>
    <property type="molecule type" value="Genomic_DNA"/>
</dbReference>
<dbReference type="OrthoDB" id="9006324at2"/>
<sequence length="108" mass="11840">MSSFATSLITFVYMLVGPAMSLAYIPQALRVARDTAGAKSISLPTWGMWSFSTLVTSLYSGFVVKDMLWCLSACGSMVGCWAVFSIAYFKRTKHARLTVQSNPTLLKP</sequence>
<dbReference type="Gene3D" id="1.20.1280.290">
    <property type="match status" value="1"/>
</dbReference>
<dbReference type="AlphaFoldDB" id="A0A843YUL2"/>
<organism evidence="2 3">
    <name type="scientific">Glaciimonas soli</name>
    <dbReference type="NCBI Taxonomy" id="2590999"/>
    <lineage>
        <taxon>Bacteria</taxon>
        <taxon>Pseudomonadati</taxon>
        <taxon>Pseudomonadota</taxon>
        <taxon>Betaproteobacteria</taxon>
        <taxon>Burkholderiales</taxon>
        <taxon>Oxalobacteraceae</taxon>
        <taxon>Glaciimonas</taxon>
    </lineage>
</organism>
<evidence type="ECO:0000256" key="1">
    <source>
        <dbReference type="SAM" id="Phobius"/>
    </source>
</evidence>
<feature type="transmembrane region" description="Helical" evidence="1">
    <location>
        <begin position="46"/>
        <end position="62"/>
    </location>
</feature>
<accession>A0A843YUL2</accession>
<evidence type="ECO:0000313" key="2">
    <source>
        <dbReference type="EMBL" id="MQR00316.1"/>
    </source>
</evidence>
<gene>
    <name evidence="2" type="ORF">GEV47_06440</name>
</gene>
<dbReference type="Proteomes" id="UP000451565">
    <property type="component" value="Unassembled WGS sequence"/>
</dbReference>
<name>A0A843YUL2_9BURK</name>
<proteinExistence type="predicted"/>
<dbReference type="RefSeq" id="WP_153233926.1">
    <property type="nucleotide sequence ID" value="NZ_WINI01000003.1"/>
</dbReference>
<protein>
    <recommendedName>
        <fullName evidence="4">PQ loop repeat protein</fullName>
    </recommendedName>
</protein>
<feature type="transmembrane region" description="Helical" evidence="1">
    <location>
        <begin position="6"/>
        <end position="25"/>
    </location>
</feature>
<feature type="transmembrane region" description="Helical" evidence="1">
    <location>
        <begin position="68"/>
        <end position="89"/>
    </location>
</feature>
<keyword evidence="1" id="KW-0472">Membrane</keyword>